<comment type="subcellular location">
    <subcellularLocation>
        <location evidence="1 9">Nucleus</location>
    </subcellularLocation>
</comment>
<sequence length="313" mass="34316">MTTTYNLPTPVSSAADTHATCIKDGDNDTHMRDGSATNLGEDFMMGGADEHRRSDHDREAAAPLPGRAQLLDRLKGGVGSLFKLCENRCLIAHPISRPHPSQNVISLYGLDQLAGTVARRDPITGDKINKLRKSYEGKIKPLGLAGRNKPVPMKGELIDILGWPDEEWYAQKVHGKDIGKGQTEALEAKLDRAVRMAPGRLPPEESNKWKNVLGLDEGVLAKPIQALTKKTTQQPGQEVGQAQPVTRVAATASPRTEPTRPARQGTKRRYDESSYQGYAEGYNDDNDRSSPMNGEDTMRPNAAKKKRRKVGCC</sequence>
<gene>
    <name evidence="9" type="primary">MED19</name>
    <name evidence="11" type="ORF">B0A49_07067</name>
</gene>
<evidence type="ECO:0000313" key="11">
    <source>
        <dbReference type="EMBL" id="TKA69533.1"/>
    </source>
</evidence>
<reference evidence="11 12" key="1">
    <citation type="submission" date="2017-03" db="EMBL/GenBank/DDBJ databases">
        <title>Genomes of endolithic fungi from Antarctica.</title>
        <authorList>
            <person name="Coleine C."/>
            <person name="Masonjones S."/>
            <person name="Stajich J.E."/>
        </authorList>
    </citation>
    <scope>NUCLEOTIDE SEQUENCE [LARGE SCALE GENOMIC DNA]</scope>
    <source>
        <strain evidence="11 12">CCFEE 5187</strain>
    </source>
</reference>
<dbReference type="Pfam" id="PF08633">
    <property type="entry name" value="Rox3"/>
    <property type="match status" value="1"/>
</dbReference>
<keyword evidence="12" id="KW-1185">Reference proteome</keyword>
<comment type="similarity">
    <text evidence="2 9">Belongs to the Mediator complex subunit 19 family.</text>
</comment>
<evidence type="ECO:0000256" key="7">
    <source>
        <dbReference type="ARBA" id="ARBA00023242"/>
    </source>
</evidence>
<feature type="region of interest" description="Disordered" evidence="10">
    <location>
        <begin position="229"/>
        <end position="313"/>
    </location>
</feature>
<keyword evidence="6 9" id="KW-0804">Transcription</keyword>
<keyword evidence="4 9" id="KW-0805">Transcription regulation</keyword>
<accession>A0A4U0X3I4</accession>
<dbReference type="AlphaFoldDB" id="A0A4U0X3I4"/>
<dbReference type="GO" id="GO:0003712">
    <property type="term" value="F:transcription coregulator activity"/>
    <property type="evidence" value="ECO:0007669"/>
    <property type="project" value="InterPro"/>
</dbReference>
<dbReference type="InterPro" id="IPR013942">
    <property type="entry name" value="Mediator_Med19_fun"/>
</dbReference>
<evidence type="ECO:0000256" key="10">
    <source>
        <dbReference type="SAM" id="MobiDB-lite"/>
    </source>
</evidence>
<name>A0A4U0X3I4_9PEZI</name>
<comment type="subunit">
    <text evidence="9">Component of the Mediator complex.</text>
</comment>
<evidence type="ECO:0000256" key="9">
    <source>
        <dbReference type="RuleBase" id="RU364151"/>
    </source>
</evidence>
<evidence type="ECO:0000256" key="6">
    <source>
        <dbReference type="ARBA" id="ARBA00023163"/>
    </source>
</evidence>
<evidence type="ECO:0000256" key="4">
    <source>
        <dbReference type="ARBA" id="ARBA00023015"/>
    </source>
</evidence>
<proteinExistence type="inferred from homology"/>
<evidence type="ECO:0000256" key="8">
    <source>
        <dbReference type="ARBA" id="ARBA00032018"/>
    </source>
</evidence>
<dbReference type="STRING" id="331657.A0A4U0X3I4"/>
<comment type="caution">
    <text evidence="11">The sequence shown here is derived from an EMBL/GenBank/DDBJ whole genome shotgun (WGS) entry which is preliminary data.</text>
</comment>
<evidence type="ECO:0000313" key="12">
    <source>
        <dbReference type="Proteomes" id="UP000308768"/>
    </source>
</evidence>
<comment type="function">
    <text evidence="9">Component of the Mediator complex, a coactivator involved in the regulated transcription of nearly all RNA polymerase II-dependent genes. Mediator functions as a bridge to convey information from gene-specific regulatory proteins to the basal RNA polymerase II transcription machinery. Mediator is recruited to promoters by direct interactions with regulatory proteins and serves as a scaffold for the assembly of a functional preinitiation complex with RNA polymerase II and the general transcription factors.</text>
</comment>
<evidence type="ECO:0000256" key="2">
    <source>
        <dbReference type="ARBA" id="ARBA00009259"/>
    </source>
</evidence>
<keyword evidence="5 9" id="KW-0010">Activator</keyword>
<keyword evidence="7 9" id="KW-0539">Nucleus</keyword>
<protein>
    <recommendedName>
        <fullName evidence="3 9">Mediator of RNA polymerase II transcription subunit 19</fullName>
    </recommendedName>
    <alternativeName>
        <fullName evidence="8 9">Mediator complex subunit 19</fullName>
    </alternativeName>
</protein>
<organism evidence="11 12">
    <name type="scientific">Cryomyces minteri</name>
    <dbReference type="NCBI Taxonomy" id="331657"/>
    <lineage>
        <taxon>Eukaryota</taxon>
        <taxon>Fungi</taxon>
        <taxon>Dikarya</taxon>
        <taxon>Ascomycota</taxon>
        <taxon>Pezizomycotina</taxon>
        <taxon>Dothideomycetes</taxon>
        <taxon>Dothideomycetes incertae sedis</taxon>
        <taxon>Cryomyces</taxon>
    </lineage>
</organism>
<dbReference type="OrthoDB" id="2160599at2759"/>
<evidence type="ECO:0000256" key="5">
    <source>
        <dbReference type="ARBA" id="ARBA00023159"/>
    </source>
</evidence>
<dbReference type="GO" id="GO:0006357">
    <property type="term" value="P:regulation of transcription by RNA polymerase II"/>
    <property type="evidence" value="ECO:0007669"/>
    <property type="project" value="InterPro"/>
</dbReference>
<dbReference type="GO" id="GO:0016592">
    <property type="term" value="C:mediator complex"/>
    <property type="evidence" value="ECO:0007669"/>
    <property type="project" value="InterPro"/>
</dbReference>
<evidence type="ECO:0000256" key="3">
    <source>
        <dbReference type="ARBA" id="ARBA00019615"/>
    </source>
</evidence>
<dbReference type="Proteomes" id="UP000308768">
    <property type="component" value="Unassembled WGS sequence"/>
</dbReference>
<dbReference type="EMBL" id="NAJN01000723">
    <property type="protein sequence ID" value="TKA69533.1"/>
    <property type="molecule type" value="Genomic_DNA"/>
</dbReference>
<evidence type="ECO:0000256" key="1">
    <source>
        <dbReference type="ARBA" id="ARBA00004123"/>
    </source>
</evidence>
<feature type="compositionally biased region" description="Basic residues" evidence="10">
    <location>
        <begin position="302"/>
        <end position="313"/>
    </location>
</feature>